<dbReference type="Proteomes" id="UP000828048">
    <property type="component" value="Chromosome 11"/>
</dbReference>
<comment type="caution">
    <text evidence="1">The sequence shown here is derived from an EMBL/GenBank/DDBJ whole genome shotgun (WGS) entry which is preliminary data.</text>
</comment>
<proteinExistence type="predicted"/>
<reference evidence="1 2" key="1">
    <citation type="journal article" date="2021" name="Hortic Res">
        <title>High-quality reference genome and annotation aids understanding of berry development for evergreen blueberry (Vaccinium darrowii).</title>
        <authorList>
            <person name="Yu J."/>
            <person name="Hulse-Kemp A.M."/>
            <person name="Babiker E."/>
            <person name="Staton M."/>
        </authorList>
    </citation>
    <scope>NUCLEOTIDE SEQUENCE [LARGE SCALE GENOMIC DNA]</scope>
    <source>
        <strain evidence="2">cv. NJ 8807/NJ 8810</strain>
        <tissue evidence="1">Young leaf</tissue>
    </source>
</reference>
<evidence type="ECO:0000313" key="1">
    <source>
        <dbReference type="EMBL" id="KAH7855037.1"/>
    </source>
</evidence>
<accession>A0ACB7YN29</accession>
<name>A0ACB7YN29_9ERIC</name>
<protein>
    <submittedName>
        <fullName evidence="1">Uncharacterized protein</fullName>
    </submittedName>
</protein>
<keyword evidence="2" id="KW-1185">Reference proteome</keyword>
<organism evidence="1 2">
    <name type="scientific">Vaccinium darrowii</name>
    <dbReference type="NCBI Taxonomy" id="229202"/>
    <lineage>
        <taxon>Eukaryota</taxon>
        <taxon>Viridiplantae</taxon>
        <taxon>Streptophyta</taxon>
        <taxon>Embryophyta</taxon>
        <taxon>Tracheophyta</taxon>
        <taxon>Spermatophyta</taxon>
        <taxon>Magnoliopsida</taxon>
        <taxon>eudicotyledons</taxon>
        <taxon>Gunneridae</taxon>
        <taxon>Pentapetalae</taxon>
        <taxon>asterids</taxon>
        <taxon>Ericales</taxon>
        <taxon>Ericaceae</taxon>
        <taxon>Vaccinioideae</taxon>
        <taxon>Vaccinieae</taxon>
        <taxon>Vaccinium</taxon>
    </lineage>
</organism>
<gene>
    <name evidence="1" type="ORF">Vadar_020500</name>
</gene>
<sequence>MDLSENNLSGDIPEELTKLVGLWSLNLSGNHLTGTIPRNIGDMRQLESLDVSQNQLSGVIPSSMSSLSFLSHLNLSYNNLTGSIPSSTQLQSMNESSFFGNNLCGPPLTSCKPNKTIHPEVEPRESEEGEGFLEALFFASMALGFAVGFWIVVGPLLFKRSWRIAYFRVLDDIWHRLCNFVVECR</sequence>
<dbReference type="EMBL" id="CM037161">
    <property type="protein sequence ID" value="KAH7855037.1"/>
    <property type="molecule type" value="Genomic_DNA"/>
</dbReference>
<evidence type="ECO:0000313" key="2">
    <source>
        <dbReference type="Proteomes" id="UP000828048"/>
    </source>
</evidence>